<proteinExistence type="predicted"/>
<organism evidence="2">
    <name type="scientific">bioreactor metagenome</name>
    <dbReference type="NCBI Taxonomy" id="1076179"/>
    <lineage>
        <taxon>unclassified sequences</taxon>
        <taxon>metagenomes</taxon>
        <taxon>ecological metagenomes</taxon>
    </lineage>
</organism>
<name>A0A645BPF0_9ZZZZ</name>
<gene>
    <name evidence="2" type="ORF">SDC9_110555</name>
</gene>
<dbReference type="EMBL" id="VSSQ01019544">
    <property type="protein sequence ID" value="MPM63674.1"/>
    <property type="molecule type" value="Genomic_DNA"/>
</dbReference>
<comment type="caution">
    <text evidence="2">The sequence shown here is derived from an EMBL/GenBank/DDBJ whole genome shotgun (WGS) entry which is preliminary data.</text>
</comment>
<reference evidence="2" key="1">
    <citation type="submission" date="2019-08" db="EMBL/GenBank/DDBJ databases">
        <authorList>
            <person name="Kucharzyk K."/>
            <person name="Murdoch R.W."/>
            <person name="Higgins S."/>
            <person name="Loffler F."/>
        </authorList>
    </citation>
    <scope>NUCLEOTIDE SEQUENCE</scope>
</reference>
<evidence type="ECO:0000313" key="2">
    <source>
        <dbReference type="EMBL" id="MPM63674.1"/>
    </source>
</evidence>
<dbReference type="AlphaFoldDB" id="A0A645BPF0"/>
<feature type="compositionally biased region" description="Basic and acidic residues" evidence="1">
    <location>
        <begin position="33"/>
        <end position="46"/>
    </location>
</feature>
<feature type="region of interest" description="Disordered" evidence="1">
    <location>
        <begin position="1"/>
        <end position="50"/>
    </location>
</feature>
<accession>A0A645BPF0</accession>
<protein>
    <submittedName>
        <fullName evidence="2">Uncharacterized protein</fullName>
    </submittedName>
</protein>
<feature type="compositionally biased region" description="Polar residues" evidence="1">
    <location>
        <begin position="7"/>
        <end position="32"/>
    </location>
</feature>
<evidence type="ECO:0000256" key="1">
    <source>
        <dbReference type="SAM" id="MobiDB-lite"/>
    </source>
</evidence>
<sequence>MDKSFRPASSQPRIVPTSFTNGIPQIRTPQEPNSRHDFQPADKNAHEAPPVKSGLPAIASNLANIDTDDLILIALIAFIVSQNGEVDIVLVCVLLYVFLF</sequence>